<evidence type="ECO:0000256" key="6">
    <source>
        <dbReference type="SAM" id="MobiDB-lite"/>
    </source>
</evidence>
<dbReference type="STRING" id="556484.B7GCB1"/>
<name>B7GCB1_PHATC</name>
<dbReference type="Gene3D" id="3.40.50.300">
    <property type="entry name" value="P-loop containing nucleotide triphosphate hydrolases"/>
    <property type="match status" value="3"/>
</dbReference>
<dbReference type="KEGG" id="pti:PHATRDRAFT_49919"/>
<feature type="domain" description="DNA2/NAM7 helicase helicase" evidence="7">
    <location>
        <begin position="431"/>
        <end position="814"/>
    </location>
</feature>
<dbReference type="Pfam" id="PF13087">
    <property type="entry name" value="AAA_12"/>
    <property type="match status" value="1"/>
</dbReference>
<evidence type="ECO:0000313" key="10">
    <source>
        <dbReference type="Proteomes" id="UP000000759"/>
    </source>
</evidence>
<dbReference type="PANTHER" id="PTHR43788:SF8">
    <property type="entry name" value="DNA-BINDING PROTEIN SMUBP-2"/>
    <property type="match status" value="1"/>
</dbReference>
<dbReference type="HOGENOM" id="CLU_288629_0_0_1"/>
<dbReference type="EMBL" id="CM000627">
    <property type="protein sequence ID" value="EEC43832.1"/>
    <property type="molecule type" value="Genomic_DNA"/>
</dbReference>
<dbReference type="Proteomes" id="UP000000759">
    <property type="component" value="Chromosome 25"/>
</dbReference>
<dbReference type="PANTHER" id="PTHR43788">
    <property type="entry name" value="DNA2/NAM7 HELICASE FAMILY MEMBER"/>
    <property type="match status" value="1"/>
</dbReference>
<dbReference type="AlphaFoldDB" id="B7GCB1"/>
<evidence type="ECO:0000259" key="7">
    <source>
        <dbReference type="Pfam" id="PF13086"/>
    </source>
</evidence>
<dbReference type="GO" id="GO:0016787">
    <property type="term" value="F:hydrolase activity"/>
    <property type="evidence" value="ECO:0007669"/>
    <property type="project" value="UniProtKB-KW"/>
</dbReference>
<evidence type="ECO:0000256" key="3">
    <source>
        <dbReference type="ARBA" id="ARBA00022801"/>
    </source>
</evidence>
<organism evidence="9 10">
    <name type="scientific">Phaeodactylum tricornutum (strain CCAP 1055/1)</name>
    <dbReference type="NCBI Taxonomy" id="556484"/>
    <lineage>
        <taxon>Eukaryota</taxon>
        <taxon>Sar</taxon>
        <taxon>Stramenopiles</taxon>
        <taxon>Ochrophyta</taxon>
        <taxon>Bacillariophyta</taxon>
        <taxon>Bacillariophyceae</taxon>
        <taxon>Bacillariophycidae</taxon>
        <taxon>Naviculales</taxon>
        <taxon>Phaeodactylaceae</taxon>
        <taxon>Phaeodactylum</taxon>
    </lineage>
</organism>
<evidence type="ECO:0000259" key="8">
    <source>
        <dbReference type="Pfam" id="PF13087"/>
    </source>
</evidence>
<dbReference type="InterPro" id="IPR027417">
    <property type="entry name" value="P-loop_NTPase"/>
</dbReference>
<accession>B7GCB1</accession>
<dbReference type="Gene3D" id="1.20.120.1750">
    <property type="match status" value="1"/>
</dbReference>
<feature type="domain" description="DNA2/NAM7 helicase-like C-terminal" evidence="8">
    <location>
        <begin position="853"/>
        <end position="1013"/>
    </location>
</feature>
<dbReference type="RefSeq" id="XP_002184773.1">
    <property type="nucleotide sequence ID" value="XM_002184737.1"/>
</dbReference>
<dbReference type="OrthoDB" id="46553at2759"/>
<feature type="region of interest" description="Disordered" evidence="6">
    <location>
        <begin position="816"/>
        <end position="837"/>
    </location>
</feature>
<keyword evidence="4" id="KW-0347">Helicase</keyword>
<sequence>MCPTCIKEAFKDPHGENFRYCPICREACAVDMIESVCGPGAVKEMERQLRNKVEIEVQRGMDKKQEEKLKMNESKQVALKLYQDLCERLNMKCPRCELVFDDYTGCNALTCRGQSCRAAFCAICLKDCDTNAHHHVRTCHGDLFDKKAFNTARKKREIDTINDFSAEISGEPHEVKELVRIEFEKSQSDQTQYCEGGFPFAPFLSRAKRDLLAAVNSGRLSILSDAEAYPVETGLTRRDISPRNVIPENYRLRLLPSMENIYSIILEEQVHTINGIAWKKIALQDEKEIRSKDLGRPTVDALKNIAMALSCGVVAFVGTSSLYQSCISRKEGKYDRDEAKDPTICVQFHKICRNGNMKKNGQSLSELGLEERDVIGVDQNVRMLILADHVLKSSDESMSFEPLQHFVTGRQPSRVFTSISMPPPPSFLTLNNKQQKVAHPLSLLTAMEVAGPPGTGKTKTIMELVRGILHCTDYDVILMSERNGAIDAIAEKMAGDCLTLNQSQSVKSVSNVELWSKVLSFGSVGGMGPFSALFTSTAKELYHPEVLEADRVLKKKIKFMENYSRRLREALSRSIYDLEGELFEESKLSMRGRLIQNNKENNLENARDIISSTINALGAVKQFRADSPGKQNSDLVILSLEHSAILRDLIPINCEKADHHSVPKSITSNPKAINRALEAIERRLQEVLQNKLFTVAACEAMDYSIRLSQSSLQDVRLRIKIDLQKDARVFLSTIGSSHKINKSVLEAHRVEPEIVSLDEDALNEMQRMNEQTKPTIVIFDEAGCIPSYELLGLSRLGRSIKSIICVGDKHQLPPYNPGSTKNDFKKGGSFGNVRRGKPVRQPEKVQSLLDASGLRSEKVKVELTEQYRVPRDIAGVLNARIYRGNYQTSVHCNAPIKGFRLVNVPKSGRDQPYVNHDEIDACIQLVESSLQAGLKHTMVLTPYKKQQREMEFRFKKKGWNDILSVLTIDQCQGQQADIVILSLVRKPTRFLDKNRLNVALSRACQKMYFLCDKNLFVEASQNQAWECHLLAKDLLDLAGN</sequence>
<reference evidence="9 10" key="1">
    <citation type="journal article" date="2008" name="Nature">
        <title>The Phaeodactylum genome reveals the evolutionary history of diatom genomes.</title>
        <authorList>
            <person name="Bowler C."/>
            <person name="Allen A.E."/>
            <person name="Badger J.H."/>
            <person name="Grimwood J."/>
            <person name="Jabbari K."/>
            <person name="Kuo A."/>
            <person name="Maheswari U."/>
            <person name="Martens C."/>
            <person name="Maumus F."/>
            <person name="Otillar R.P."/>
            <person name="Rayko E."/>
            <person name="Salamov A."/>
            <person name="Vandepoele K."/>
            <person name="Beszteri B."/>
            <person name="Gruber A."/>
            <person name="Heijde M."/>
            <person name="Katinka M."/>
            <person name="Mock T."/>
            <person name="Valentin K."/>
            <person name="Verret F."/>
            <person name="Berges J.A."/>
            <person name="Brownlee C."/>
            <person name="Cadoret J.P."/>
            <person name="Chiovitti A."/>
            <person name="Choi C.J."/>
            <person name="Coesel S."/>
            <person name="De Martino A."/>
            <person name="Detter J.C."/>
            <person name="Durkin C."/>
            <person name="Falciatore A."/>
            <person name="Fournet J."/>
            <person name="Haruta M."/>
            <person name="Huysman M.J."/>
            <person name="Jenkins B.D."/>
            <person name="Jiroutova K."/>
            <person name="Jorgensen R.E."/>
            <person name="Joubert Y."/>
            <person name="Kaplan A."/>
            <person name="Kroger N."/>
            <person name="Kroth P.G."/>
            <person name="La Roche J."/>
            <person name="Lindquist E."/>
            <person name="Lommer M."/>
            <person name="Martin-Jezequel V."/>
            <person name="Lopez P.J."/>
            <person name="Lucas S."/>
            <person name="Mangogna M."/>
            <person name="McGinnis K."/>
            <person name="Medlin L.K."/>
            <person name="Montsant A."/>
            <person name="Oudot-Le Secq M.P."/>
            <person name="Napoli C."/>
            <person name="Obornik M."/>
            <person name="Parker M.S."/>
            <person name="Petit J.L."/>
            <person name="Porcel B.M."/>
            <person name="Poulsen N."/>
            <person name="Robison M."/>
            <person name="Rychlewski L."/>
            <person name="Rynearson T.A."/>
            <person name="Schmutz J."/>
            <person name="Shapiro H."/>
            <person name="Siaut M."/>
            <person name="Stanley M."/>
            <person name="Sussman M.R."/>
            <person name="Taylor A.R."/>
            <person name="Vardi A."/>
            <person name="von Dassow P."/>
            <person name="Vyverman W."/>
            <person name="Willis A."/>
            <person name="Wyrwicz L.S."/>
            <person name="Rokhsar D.S."/>
            <person name="Weissenbach J."/>
            <person name="Armbrust E.V."/>
            <person name="Green B.R."/>
            <person name="Van de Peer Y."/>
            <person name="Grigoriev I.V."/>
        </authorList>
    </citation>
    <scope>NUCLEOTIDE SEQUENCE [LARGE SCALE GENOMIC DNA]</scope>
    <source>
        <strain evidence="9 10">CCAP 1055/1</strain>
    </source>
</reference>
<dbReference type="eggNOG" id="KOG1805">
    <property type="taxonomic scope" value="Eukaryota"/>
</dbReference>
<proteinExistence type="inferred from homology"/>
<dbReference type="SUPFAM" id="SSF57850">
    <property type="entry name" value="RING/U-box"/>
    <property type="match status" value="1"/>
</dbReference>
<dbReference type="Pfam" id="PF13086">
    <property type="entry name" value="AAA_11"/>
    <property type="match status" value="1"/>
</dbReference>
<dbReference type="InterPro" id="IPR041677">
    <property type="entry name" value="DNA2/NAM7_AAA_11"/>
</dbReference>
<keyword evidence="3" id="KW-0378">Hydrolase</keyword>
<dbReference type="InterPro" id="IPR041679">
    <property type="entry name" value="DNA2/NAM7-like_C"/>
</dbReference>
<evidence type="ECO:0000256" key="5">
    <source>
        <dbReference type="ARBA" id="ARBA00022840"/>
    </source>
</evidence>
<dbReference type="SUPFAM" id="SSF52540">
    <property type="entry name" value="P-loop containing nucleoside triphosphate hydrolases"/>
    <property type="match status" value="1"/>
</dbReference>
<dbReference type="InterPro" id="IPR050534">
    <property type="entry name" value="Coronavir_polyprotein_1ab"/>
</dbReference>
<dbReference type="PaxDb" id="2850-Phatr49919"/>
<evidence type="ECO:0000313" key="9">
    <source>
        <dbReference type="EMBL" id="EEC43832.1"/>
    </source>
</evidence>
<dbReference type="CDD" id="cd18808">
    <property type="entry name" value="SF1_C_Upf1"/>
    <property type="match status" value="1"/>
</dbReference>
<dbReference type="GO" id="GO:0043139">
    <property type="term" value="F:5'-3' DNA helicase activity"/>
    <property type="evidence" value="ECO:0007669"/>
    <property type="project" value="TreeGrafter"/>
</dbReference>
<dbReference type="InterPro" id="IPR047187">
    <property type="entry name" value="SF1_C_Upf1"/>
</dbReference>
<gene>
    <name evidence="9" type="ORF">PHATRDRAFT_49919</name>
</gene>
<dbReference type="GeneID" id="7198619"/>
<evidence type="ECO:0000256" key="4">
    <source>
        <dbReference type="ARBA" id="ARBA00022806"/>
    </source>
</evidence>
<keyword evidence="10" id="KW-1185">Reference proteome</keyword>
<evidence type="ECO:0000256" key="1">
    <source>
        <dbReference type="ARBA" id="ARBA00007913"/>
    </source>
</evidence>
<dbReference type="GO" id="GO:0005524">
    <property type="term" value="F:ATP binding"/>
    <property type="evidence" value="ECO:0007669"/>
    <property type="project" value="UniProtKB-KW"/>
</dbReference>
<protein>
    <submittedName>
        <fullName evidence="9">Uncharacterized protein</fullName>
    </submittedName>
</protein>
<evidence type="ECO:0000256" key="2">
    <source>
        <dbReference type="ARBA" id="ARBA00022741"/>
    </source>
</evidence>
<keyword evidence="5" id="KW-0067">ATP-binding</keyword>
<keyword evidence="2" id="KW-0547">Nucleotide-binding</keyword>
<reference evidence="10" key="2">
    <citation type="submission" date="2008-08" db="EMBL/GenBank/DDBJ databases">
        <authorList>
            <consortium name="Diatom Consortium"/>
            <person name="Grigoriev I."/>
            <person name="Grimwood J."/>
            <person name="Kuo A."/>
            <person name="Otillar R.P."/>
            <person name="Salamov A."/>
            <person name="Detter J.C."/>
            <person name="Lindquist E."/>
            <person name="Shapiro H."/>
            <person name="Lucas S."/>
            <person name="Glavina del Rio T."/>
            <person name="Pitluck S."/>
            <person name="Rokhsar D."/>
            <person name="Bowler C."/>
        </authorList>
    </citation>
    <scope>GENOME REANNOTATION</scope>
    <source>
        <strain evidence="10">CCAP 1055/1</strain>
    </source>
</reference>
<dbReference type="InParanoid" id="B7GCB1"/>
<comment type="similarity">
    <text evidence="1">Belongs to the DNA2/NAM7 helicase family.</text>
</comment>